<dbReference type="PaxDb" id="73239-Q7RCB7"/>
<gene>
    <name evidence="2" type="ORF">PY05867</name>
</gene>
<keyword evidence="1" id="KW-0812">Transmembrane</keyword>
<organism evidence="2 3">
    <name type="scientific">Plasmodium yoelii yoelii</name>
    <dbReference type="NCBI Taxonomy" id="73239"/>
    <lineage>
        <taxon>Eukaryota</taxon>
        <taxon>Sar</taxon>
        <taxon>Alveolata</taxon>
        <taxon>Apicomplexa</taxon>
        <taxon>Aconoidasida</taxon>
        <taxon>Haemosporida</taxon>
        <taxon>Plasmodiidae</taxon>
        <taxon>Plasmodium</taxon>
        <taxon>Plasmodium (Vinckeia)</taxon>
    </lineage>
</organism>
<evidence type="ECO:0000313" key="3">
    <source>
        <dbReference type="Proteomes" id="UP000008553"/>
    </source>
</evidence>
<dbReference type="InParanoid" id="Q7RCB7"/>
<dbReference type="EMBL" id="AABL01001921">
    <property type="protein sequence ID" value="EAA17962.1"/>
    <property type="molecule type" value="Genomic_DNA"/>
</dbReference>
<comment type="caution">
    <text evidence="2">The sequence shown here is derived from an EMBL/GenBank/DDBJ whole genome shotgun (WGS) entry which is preliminary data.</text>
</comment>
<proteinExistence type="predicted"/>
<reference evidence="2 3" key="1">
    <citation type="journal article" date="2002" name="Nature">
        <title>Genome sequence and comparative analysis of the model rodent malaria parasite Plasmodium yoelii yoelii.</title>
        <authorList>
            <person name="Carlton J.M."/>
            <person name="Angiuoli S.V."/>
            <person name="Suh B.B."/>
            <person name="Kooij T.W."/>
            <person name="Pertea M."/>
            <person name="Silva J.C."/>
            <person name="Ermolaeva M.D."/>
            <person name="Allen J.E."/>
            <person name="Selengut J.D."/>
            <person name="Koo H.L."/>
            <person name="Peterson J.D."/>
            <person name="Pop M."/>
            <person name="Kosack D.S."/>
            <person name="Shumway M.F."/>
            <person name="Bidwell S.L."/>
            <person name="Shallom S.J."/>
            <person name="van Aken S.E."/>
            <person name="Riedmuller S.B."/>
            <person name="Feldblyum T.V."/>
            <person name="Cho J.K."/>
            <person name="Quackenbush J."/>
            <person name="Sedegah M."/>
            <person name="Shoaibi A."/>
            <person name="Cummings L.M."/>
            <person name="Florens L."/>
            <person name="Yates J.R."/>
            <person name="Raine J.D."/>
            <person name="Sinden R.E."/>
            <person name="Harris M.A."/>
            <person name="Cunningham D.A."/>
            <person name="Preiser P.R."/>
            <person name="Bergman L.W."/>
            <person name="Vaidya A.B."/>
            <person name="van Lin L.H."/>
            <person name="Janse C.J."/>
            <person name="Waters A.P."/>
            <person name="Smith H.O."/>
            <person name="White O.R."/>
            <person name="Salzberg S.L."/>
            <person name="Venter J.C."/>
            <person name="Fraser C.M."/>
            <person name="Hoffman S.L."/>
            <person name="Gardner M.J."/>
            <person name="Carucci D.J."/>
        </authorList>
    </citation>
    <scope>NUCLEOTIDE SEQUENCE [LARGE SCALE GENOMIC DNA]</scope>
    <source>
        <strain evidence="2 3">17XNL</strain>
    </source>
</reference>
<feature type="non-terminal residue" evidence="2">
    <location>
        <position position="1"/>
    </location>
</feature>
<sequence length="77" mass="9831">NFLYFFLHIYTFIIIYELFIFHIFYYCIPYLKGRHYLILYKHIYDALNKEIECLNNVEFKFFPLHFLFSFIFLQPFY</sequence>
<dbReference type="Proteomes" id="UP000008553">
    <property type="component" value="Unassembled WGS sequence"/>
</dbReference>
<keyword evidence="3" id="KW-1185">Reference proteome</keyword>
<evidence type="ECO:0000256" key="1">
    <source>
        <dbReference type="SAM" id="Phobius"/>
    </source>
</evidence>
<feature type="transmembrane region" description="Helical" evidence="1">
    <location>
        <begin position="6"/>
        <end position="28"/>
    </location>
</feature>
<dbReference type="AlphaFoldDB" id="Q7RCB7"/>
<accession>Q7RCB7</accession>
<evidence type="ECO:0000313" key="2">
    <source>
        <dbReference type="EMBL" id="EAA17962.1"/>
    </source>
</evidence>
<keyword evidence="1" id="KW-0472">Membrane</keyword>
<keyword evidence="1" id="KW-1133">Transmembrane helix</keyword>
<name>Q7RCB7_PLAYO</name>
<protein>
    <submittedName>
        <fullName evidence="2">Uncharacterized protein</fullName>
    </submittedName>
</protein>